<evidence type="ECO:0000313" key="7">
    <source>
        <dbReference type="Proteomes" id="UP001152888"/>
    </source>
</evidence>
<dbReference type="GO" id="GO:0004674">
    <property type="term" value="F:protein serine/threonine kinase activity"/>
    <property type="evidence" value="ECO:0007669"/>
    <property type="project" value="TreeGrafter"/>
</dbReference>
<keyword evidence="7" id="KW-1185">Reference proteome</keyword>
<dbReference type="Pfam" id="PF00069">
    <property type="entry name" value="Pkinase"/>
    <property type="match status" value="1"/>
</dbReference>
<dbReference type="InterPro" id="IPR011009">
    <property type="entry name" value="Kinase-like_dom_sf"/>
</dbReference>
<dbReference type="PANTHER" id="PTHR44329">
    <property type="entry name" value="SERINE/THREONINE-PROTEIN KINASE TNNI3K-RELATED"/>
    <property type="match status" value="1"/>
</dbReference>
<gene>
    <name evidence="6" type="ORF">ACAOBT_LOCUS5343</name>
</gene>
<dbReference type="OrthoDB" id="4062651at2759"/>
<dbReference type="AlphaFoldDB" id="A0A9P0JYM7"/>
<dbReference type="Proteomes" id="UP001152888">
    <property type="component" value="Unassembled WGS sequence"/>
</dbReference>
<dbReference type="SUPFAM" id="SSF56112">
    <property type="entry name" value="Protein kinase-like (PK-like)"/>
    <property type="match status" value="1"/>
</dbReference>
<organism evidence="6 7">
    <name type="scientific">Acanthoscelides obtectus</name>
    <name type="common">Bean weevil</name>
    <name type="synonym">Bruchus obtectus</name>
    <dbReference type="NCBI Taxonomy" id="200917"/>
    <lineage>
        <taxon>Eukaryota</taxon>
        <taxon>Metazoa</taxon>
        <taxon>Ecdysozoa</taxon>
        <taxon>Arthropoda</taxon>
        <taxon>Hexapoda</taxon>
        <taxon>Insecta</taxon>
        <taxon>Pterygota</taxon>
        <taxon>Neoptera</taxon>
        <taxon>Endopterygota</taxon>
        <taxon>Coleoptera</taxon>
        <taxon>Polyphaga</taxon>
        <taxon>Cucujiformia</taxon>
        <taxon>Chrysomeloidea</taxon>
        <taxon>Chrysomelidae</taxon>
        <taxon>Bruchinae</taxon>
        <taxon>Bruchini</taxon>
        <taxon>Acanthoscelides</taxon>
    </lineage>
</organism>
<keyword evidence="4" id="KW-0067">ATP-binding</keyword>
<evidence type="ECO:0000256" key="2">
    <source>
        <dbReference type="ARBA" id="ARBA00022741"/>
    </source>
</evidence>
<comment type="caution">
    <text evidence="6">The sequence shown here is derived from an EMBL/GenBank/DDBJ whole genome shotgun (WGS) entry which is preliminary data.</text>
</comment>
<name>A0A9P0JYM7_ACAOB</name>
<dbReference type="SMART" id="SM00220">
    <property type="entry name" value="S_TKc"/>
    <property type="match status" value="1"/>
</dbReference>
<protein>
    <recommendedName>
        <fullName evidence="5">Protein kinase domain-containing protein</fullName>
    </recommendedName>
</protein>
<dbReference type="PANTHER" id="PTHR44329:SF288">
    <property type="entry name" value="MITOGEN-ACTIVATED PROTEIN KINASE KINASE KINASE 20"/>
    <property type="match status" value="1"/>
</dbReference>
<dbReference type="InterPro" id="IPR000719">
    <property type="entry name" value="Prot_kinase_dom"/>
</dbReference>
<reference evidence="6" key="1">
    <citation type="submission" date="2022-03" db="EMBL/GenBank/DDBJ databases">
        <authorList>
            <person name="Sayadi A."/>
        </authorList>
    </citation>
    <scope>NUCLEOTIDE SEQUENCE</scope>
</reference>
<evidence type="ECO:0000256" key="1">
    <source>
        <dbReference type="ARBA" id="ARBA00022679"/>
    </source>
</evidence>
<dbReference type="InterPro" id="IPR008271">
    <property type="entry name" value="Ser/Thr_kinase_AS"/>
</dbReference>
<evidence type="ECO:0000259" key="5">
    <source>
        <dbReference type="PROSITE" id="PS50011"/>
    </source>
</evidence>
<dbReference type="PROSITE" id="PS50011">
    <property type="entry name" value="PROTEIN_KINASE_DOM"/>
    <property type="match status" value="1"/>
</dbReference>
<evidence type="ECO:0000256" key="4">
    <source>
        <dbReference type="ARBA" id="ARBA00022840"/>
    </source>
</evidence>
<proteinExistence type="predicted"/>
<dbReference type="PROSITE" id="PS00108">
    <property type="entry name" value="PROTEIN_KINASE_ST"/>
    <property type="match status" value="1"/>
</dbReference>
<evidence type="ECO:0000313" key="6">
    <source>
        <dbReference type="EMBL" id="CAH1963688.1"/>
    </source>
</evidence>
<keyword evidence="1" id="KW-0808">Transferase</keyword>
<dbReference type="InterPro" id="IPR051681">
    <property type="entry name" value="Ser/Thr_Kinases-Pseudokinases"/>
</dbReference>
<sequence>MNLSVTPLKNKLFNNVIEVPASPLMKKIGYGTGVGVYELQRAPLNRTLSPWAVKKLLKHCRKNKALEKRLQTEAEYLRKLSHPNIIGFRGFIKKSGGTSSLLMEECDTCLGDMLEERFENEKGPYEAKIILQVAYDLARALDYLHNSALLMHCDVKSHNVLVKGDFEICKLCDFGVCLPVTKSGRVDKLKVGKDCEYTGTPCWCSPEVLIDPPDITTMADIYAFGLVIWEMIALSPPVYDDSKQFDESFHCSGSFDESDSENQKTRLRPALPDVELDHDYDLVLETYYCCTTEEKEKRPTAKDLTVLLLEVLNKV</sequence>
<dbReference type="Gene3D" id="3.30.200.20">
    <property type="entry name" value="Phosphorylase Kinase, domain 1"/>
    <property type="match status" value="1"/>
</dbReference>
<dbReference type="Gene3D" id="1.10.510.10">
    <property type="entry name" value="Transferase(Phosphotransferase) domain 1"/>
    <property type="match status" value="1"/>
</dbReference>
<keyword evidence="3" id="KW-0418">Kinase</keyword>
<feature type="domain" description="Protein kinase" evidence="5">
    <location>
        <begin position="22"/>
        <end position="312"/>
    </location>
</feature>
<keyword evidence="2" id="KW-0547">Nucleotide-binding</keyword>
<dbReference type="EMBL" id="CAKOFQ010006709">
    <property type="protein sequence ID" value="CAH1963688.1"/>
    <property type="molecule type" value="Genomic_DNA"/>
</dbReference>
<evidence type="ECO:0000256" key="3">
    <source>
        <dbReference type="ARBA" id="ARBA00022777"/>
    </source>
</evidence>
<dbReference type="GO" id="GO:0005524">
    <property type="term" value="F:ATP binding"/>
    <property type="evidence" value="ECO:0007669"/>
    <property type="project" value="UniProtKB-KW"/>
</dbReference>
<accession>A0A9P0JYM7</accession>